<evidence type="ECO:0000313" key="3">
    <source>
        <dbReference type="Proteomes" id="UP000242525"/>
    </source>
</evidence>
<sequence>MSDHHLLSNQYQYNNLLNHQMPTSHGYTISNSSSAAAADNSHLWKQHQSHSMLLQDDLTAHQGVQFGSHFDPNHYHLPMHSYTTTTPHLDPASLDFQQQQLGWQQMHQQYNTHLGQPGRVHSNSISNPSVPASSSAVTSSSSSGRHRRARSSVSHISIPAAPSNAAPARSPSALSPTSATDVNNSLFQAFENTSTSEPHFLYCKKCALLKPAVEFASTTGFFNNNCKHCRNYRRKGEDAKSEAVQEIYRVASYEQLKSTLSECIHSRRVRNAPLVCVHFYLDLNFIGDQQTHEPISNARFLTPEGRSALANMLIKQVRTVDNYSYNHRSTRVFKSGETHKYLCSQSTALPWRQKKKGPNGEIEYTDPDLYNCGGTILVKFQSPGEQYQRVCVAYCHDVSHPPKTARSSMR</sequence>
<evidence type="ECO:0000313" key="2">
    <source>
        <dbReference type="EMBL" id="CDO53237.1"/>
    </source>
</evidence>
<organism evidence="2 3">
    <name type="scientific">Geotrichum candidum</name>
    <name type="common">Oospora lactis</name>
    <name type="synonym">Dipodascus geotrichum</name>
    <dbReference type="NCBI Taxonomy" id="1173061"/>
    <lineage>
        <taxon>Eukaryota</taxon>
        <taxon>Fungi</taxon>
        <taxon>Dikarya</taxon>
        <taxon>Ascomycota</taxon>
        <taxon>Saccharomycotina</taxon>
        <taxon>Dipodascomycetes</taxon>
        <taxon>Dipodascales</taxon>
        <taxon>Dipodascaceae</taxon>
        <taxon>Geotrichum</taxon>
    </lineage>
</organism>
<keyword evidence="3" id="KW-1185">Reference proteome</keyword>
<dbReference type="EMBL" id="CCBN010000004">
    <property type="protein sequence ID" value="CDO53237.1"/>
    <property type="molecule type" value="Genomic_DNA"/>
</dbReference>
<name>A0A0J9X8W8_GEOCN</name>
<comment type="caution">
    <text evidence="2">The sequence shown here is derived from an EMBL/GenBank/DDBJ whole genome shotgun (WGS) entry which is preliminary data.</text>
</comment>
<gene>
    <name evidence="2" type="ORF">BN980_GECA04s06555g</name>
</gene>
<feature type="compositionally biased region" description="Low complexity" evidence="1">
    <location>
        <begin position="151"/>
        <end position="178"/>
    </location>
</feature>
<accession>A0A0J9X8W8</accession>
<evidence type="ECO:0000256" key="1">
    <source>
        <dbReference type="SAM" id="MobiDB-lite"/>
    </source>
</evidence>
<feature type="compositionally biased region" description="Low complexity" evidence="1">
    <location>
        <begin position="122"/>
        <end position="143"/>
    </location>
</feature>
<feature type="region of interest" description="Disordered" evidence="1">
    <location>
        <begin position="113"/>
        <end position="178"/>
    </location>
</feature>
<dbReference type="OrthoDB" id="10566259at2759"/>
<protein>
    <submittedName>
        <fullName evidence="2">Uncharacterized protein</fullName>
    </submittedName>
</protein>
<reference evidence="2" key="1">
    <citation type="submission" date="2014-03" db="EMBL/GenBank/DDBJ databases">
        <authorList>
            <person name="Casaregola S."/>
        </authorList>
    </citation>
    <scope>NUCLEOTIDE SEQUENCE [LARGE SCALE GENOMIC DNA]</scope>
    <source>
        <strain evidence="2">CLIB 918</strain>
    </source>
</reference>
<proteinExistence type="predicted"/>
<dbReference type="AlphaFoldDB" id="A0A0J9X8W8"/>
<dbReference type="Proteomes" id="UP000242525">
    <property type="component" value="Unassembled WGS sequence"/>
</dbReference>